<evidence type="ECO:0000256" key="1">
    <source>
        <dbReference type="ARBA" id="ARBA00022449"/>
    </source>
</evidence>
<keyword evidence="1" id="KW-0813">Transport</keyword>
<proteinExistence type="predicted"/>
<evidence type="ECO:0000313" key="4">
    <source>
        <dbReference type="EMBL" id="NUU86388.1"/>
    </source>
</evidence>
<feature type="region of interest" description="Disordered" evidence="3">
    <location>
        <begin position="15"/>
        <end position="35"/>
    </location>
</feature>
<dbReference type="InterPro" id="IPR004713">
    <property type="entry name" value="CaH_exchang"/>
</dbReference>
<dbReference type="GO" id="GO:0006874">
    <property type="term" value="P:intracellular calcium ion homeostasis"/>
    <property type="evidence" value="ECO:0007669"/>
    <property type="project" value="TreeGrafter"/>
</dbReference>
<dbReference type="PANTHER" id="PTHR31503:SF1">
    <property type="entry name" value="VACUOLAR CATION_PROTON EXCHANGER 3"/>
    <property type="match status" value="1"/>
</dbReference>
<dbReference type="EMBL" id="GILB01006055">
    <property type="protein sequence ID" value="NUU86388.1"/>
    <property type="molecule type" value="Transcribed_RNA"/>
</dbReference>
<dbReference type="PANTHER" id="PTHR31503">
    <property type="entry name" value="VACUOLAR CALCIUM ION TRANSPORTER"/>
    <property type="match status" value="1"/>
</dbReference>
<dbReference type="GO" id="GO:0015369">
    <property type="term" value="F:calcium:proton antiporter activity"/>
    <property type="evidence" value="ECO:0007669"/>
    <property type="project" value="TreeGrafter"/>
</dbReference>
<organism evidence="4">
    <name type="scientific">Populus davidiana</name>
    <dbReference type="NCBI Taxonomy" id="266767"/>
    <lineage>
        <taxon>Eukaryota</taxon>
        <taxon>Viridiplantae</taxon>
        <taxon>Streptophyta</taxon>
        <taxon>Embryophyta</taxon>
        <taxon>Tracheophyta</taxon>
        <taxon>Spermatophyta</taxon>
        <taxon>Magnoliopsida</taxon>
        <taxon>eudicotyledons</taxon>
        <taxon>Gunneridae</taxon>
        <taxon>Pentapetalae</taxon>
        <taxon>rosids</taxon>
        <taxon>fabids</taxon>
        <taxon>Malpighiales</taxon>
        <taxon>Salicaceae</taxon>
        <taxon>Saliceae</taxon>
        <taxon>Populus</taxon>
    </lineage>
</organism>
<keyword evidence="1" id="KW-0050">Antiport</keyword>
<name>A0A6M2EQ84_9ROSI</name>
<keyword evidence="2" id="KW-0406">Ion transport</keyword>
<evidence type="ECO:0000256" key="3">
    <source>
        <dbReference type="SAM" id="MobiDB-lite"/>
    </source>
</evidence>
<protein>
    <submittedName>
        <fullName evidence="4">Uncharacterized protein</fullName>
    </submittedName>
</protein>
<dbReference type="GO" id="GO:0009705">
    <property type="term" value="C:plant-type vacuole membrane"/>
    <property type="evidence" value="ECO:0007669"/>
    <property type="project" value="TreeGrafter"/>
</dbReference>
<sequence>MASLQEPRLLENGNLKGSSKEIRHGRTAHNMSSSSLRKKSDLTLVSKVKCGMLRLLLTNLQEVILGTKLSVLFPAIPLAIAAQCYGFGRPWIFALSLLGLTPLAERISFITEQIAYYTGPTGTDQPLRFLTCLQYMADDLHLDKNCVHGSKYIYTVLISTSNYFN</sequence>
<reference evidence="4" key="1">
    <citation type="submission" date="2020-03" db="EMBL/GenBank/DDBJ databases">
        <authorList>
            <person name="Zhang R."/>
        </authorList>
    </citation>
    <scope>NUCLEOTIDE SEQUENCE</scope>
</reference>
<accession>A0A6M2EQ84</accession>
<evidence type="ECO:0000256" key="2">
    <source>
        <dbReference type="ARBA" id="ARBA00023065"/>
    </source>
</evidence>
<dbReference type="AlphaFoldDB" id="A0A6M2EQ84"/>